<evidence type="ECO:0000256" key="1">
    <source>
        <dbReference type="ARBA" id="ARBA00009762"/>
    </source>
</evidence>
<feature type="region of interest" description="Disordered" evidence="10">
    <location>
        <begin position="503"/>
        <end position="524"/>
    </location>
</feature>
<dbReference type="EMBL" id="JAKJXP020000029">
    <property type="protein sequence ID" value="KAK7753324.1"/>
    <property type="molecule type" value="Genomic_DNA"/>
</dbReference>
<organism evidence="11 12">
    <name type="scientific">Diatrype stigma</name>
    <dbReference type="NCBI Taxonomy" id="117547"/>
    <lineage>
        <taxon>Eukaryota</taxon>
        <taxon>Fungi</taxon>
        <taxon>Dikarya</taxon>
        <taxon>Ascomycota</taxon>
        <taxon>Pezizomycotina</taxon>
        <taxon>Sordariomycetes</taxon>
        <taxon>Xylariomycetidae</taxon>
        <taxon>Xylariales</taxon>
        <taxon>Diatrypaceae</taxon>
        <taxon>Diatrype</taxon>
    </lineage>
</organism>
<keyword evidence="8" id="KW-0804">Transcription</keyword>
<gene>
    <name evidence="11" type="primary">PRI1</name>
    <name evidence="11" type="ORF">SLS62_004614</name>
</gene>
<keyword evidence="12" id="KW-1185">Reference proteome</keyword>
<evidence type="ECO:0000256" key="9">
    <source>
        <dbReference type="RuleBase" id="RU003514"/>
    </source>
</evidence>
<protein>
    <recommendedName>
        <fullName evidence="9">DNA primase</fullName>
        <ecNumber evidence="9">2.7.7.-</ecNumber>
    </recommendedName>
</protein>
<keyword evidence="5" id="KW-0548">Nucleotidyltransferase</keyword>
<reference evidence="11 12" key="1">
    <citation type="submission" date="2024-02" db="EMBL/GenBank/DDBJ databases">
        <title>De novo assembly and annotation of 12 fungi associated with fruit tree decline syndrome in Ontario, Canada.</title>
        <authorList>
            <person name="Sulman M."/>
            <person name="Ellouze W."/>
            <person name="Ilyukhin E."/>
        </authorList>
    </citation>
    <scope>NUCLEOTIDE SEQUENCE [LARGE SCALE GENOMIC DNA]</scope>
    <source>
        <strain evidence="11 12">M11/M66-122</strain>
    </source>
</reference>
<keyword evidence="7" id="KW-0479">Metal-binding</keyword>
<evidence type="ECO:0000256" key="8">
    <source>
        <dbReference type="ARBA" id="ARBA00023163"/>
    </source>
</evidence>
<evidence type="ECO:0000313" key="11">
    <source>
        <dbReference type="EMBL" id="KAK7753324.1"/>
    </source>
</evidence>
<dbReference type="GO" id="GO:0046872">
    <property type="term" value="F:metal ion binding"/>
    <property type="evidence" value="ECO:0007669"/>
    <property type="project" value="UniProtKB-KW"/>
</dbReference>
<feature type="compositionally biased region" description="Basic and acidic residues" evidence="10">
    <location>
        <begin position="83"/>
        <end position="93"/>
    </location>
</feature>
<evidence type="ECO:0000256" key="4">
    <source>
        <dbReference type="ARBA" id="ARBA00022679"/>
    </source>
</evidence>
<dbReference type="Pfam" id="PF01896">
    <property type="entry name" value="DNA_primase_S"/>
    <property type="match status" value="1"/>
</dbReference>
<dbReference type="SUPFAM" id="SSF56747">
    <property type="entry name" value="Prim-pol domain"/>
    <property type="match status" value="1"/>
</dbReference>
<dbReference type="NCBIfam" id="TIGR00335">
    <property type="entry name" value="primase_sml"/>
    <property type="match status" value="1"/>
</dbReference>
<feature type="region of interest" description="Disordered" evidence="10">
    <location>
        <begin position="1"/>
        <end position="155"/>
    </location>
</feature>
<dbReference type="CDD" id="cd04860">
    <property type="entry name" value="AE_Prim_S"/>
    <property type="match status" value="1"/>
</dbReference>
<accession>A0AAN9UQB1</accession>
<feature type="compositionally biased region" description="Basic and acidic residues" evidence="10">
    <location>
        <begin position="563"/>
        <end position="572"/>
    </location>
</feature>
<evidence type="ECO:0000256" key="7">
    <source>
        <dbReference type="ARBA" id="ARBA00022723"/>
    </source>
</evidence>
<evidence type="ECO:0000256" key="6">
    <source>
        <dbReference type="ARBA" id="ARBA00022705"/>
    </source>
</evidence>
<comment type="caution">
    <text evidence="11">The sequence shown here is derived from an EMBL/GenBank/DDBJ whole genome shotgun (WGS) entry which is preliminary data.</text>
</comment>
<dbReference type="PANTHER" id="PTHR10536">
    <property type="entry name" value="DNA PRIMASE SMALL SUBUNIT"/>
    <property type="match status" value="1"/>
</dbReference>
<evidence type="ECO:0000256" key="3">
    <source>
        <dbReference type="ARBA" id="ARBA00022515"/>
    </source>
</evidence>
<keyword evidence="3 9" id="KW-0639">Primosome</keyword>
<dbReference type="AlphaFoldDB" id="A0AAN9UQB1"/>
<keyword evidence="4 9" id="KW-0808">Transferase</keyword>
<dbReference type="Proteomes" id="UP001320420">
    <property type="component" value="Unassembled WGS sequence"/>
</dbReference>
<evidence type="ECO:0000313" key="12">
    <source>
        <dbReference type="Proteomes" id="UP001320420"/>
    </source>
</evidence>
<feature type="compositionally biased region" description="Basic and acidic residues" evidence="10">
    <location>
        <begin position="587"/>
        <end position="600"/>
    </location>
</feature>
<evidence type="ECO:0000256" key="10">
    <source>
        <dbReference type="SAM" id="MobiDB-lite"/>
    </source>
</evidence>
<dbReference type="EC" id="2.7.7.-" evidence="9"/>
<sequence length="641" mass="71142">MPHSVPPESETPNAEAPEQTMADAPTTDQTTNQTTDPNEEPDTQSAEQTEKPENDGDVAMAEPEEQESAETGTVPAGTTQDGAESKEEVKLEDLFADVDSDDEFPSSNNNNNTSNDTSSNNNNNNNKPASSPTGAAAPSSPPPAPAAGPTSLRSSDPELMRTFYQRLFPWRHLFQWLNHGPTPTSDFGHREFAFTMPGDQYWRYLSYATADLLRKDVLRHMPTRFEIGPVYSANPRDRKTLRGNASAFRPVAKELCIDIDLTDYDDVRTCCAKADICRKCWAFITMAIKVIDVALRDDFGFRHILWVYSGRRGAHAWICDRKARGLDDQKRRAIAGYLEVVRGGAQAGKRVNVRRPLHPHLSRSLEILKPHFQTTVLETQDPWADPIPDEYDDDVLDDQPSSANAKSERLLSLLPDKALNAALRSKWESSPGRSSALKWADIDAVARSGASKKLDGRALLEAKQDVVLEHTYPRLDIEVSKKLNHLLKSPFVVHPGTGRVCVPIDTRGDRGDAKGGAGAEDFDPLAVPTVQQLVAEIDAWHAKNQDGSQDEEEDADGSNGEDGAVKVKKESQDASLDEAVRSSRQGRGRERENKKTLQDWEKTSLRPHIEYFRSFVLALMRDETTVKRERDEVGGSEGMEF</sequence>
<feature type="compositionally biased region" description="Low complexity" evidence="10">
    <location>
        <begin position="106"/>
        <end position="138"/>
    </location>
</feature>
<feature type="compositionally biased region" description="Acidic residues" evidence="10">
    <location>
        <begin position="94"/>
        <end position="104"/>
    </location>
</feature>
<dbReference type="InterPro" id="IPR002755">
    <property type="entry name" value="DNA_primase_S"/>
</dbReference>
<dbReference type="GO" id="GO:0005658">
    <property type="term" value="C:alpha DNA polymerase:primase complex"/>
    <property type="evidence" value="ECO:0007669"/>
    <property type="project" value="UniProtKB-ARBA"/>
</dbReference>
<keyword evidence="6 9" id="KW-0235">DNA replication</keyword>
<comment type="similarity">
    <text evidence="1 9">Belongs to the eukaryotic-type primase small subunit family.</text>
</comment>
<name>A0AAN9UQB1_9PEZI</name>
<feature type="compositionally biased region" description="Low complexity" evidence="10">
    <location>
        <begin position="25"/>
        <end position="36"/>
    </location>
</feature>
<keyword evidence="2 9" id="KW-0240">DNA-directed RNA polymerase</keyword>
<dbReference type="Gene3D" id="3.90.920.10">
    <property type="entry name" value="DNA primase, PRIM domain"/>
    <property type="match status" value="1"/>
</dbReference>
<dbReference type="GO" id="GO:0006269">
    <property type="term" value="P:DNA replication, synthesis of primer"/>
    <property type="evidence" value="ECO:0007669"/>
    <property type="project" value="UniProtKB-KW"/>
</dbReference>
<dbReference type="InterPro" id="IPR014052">
    <property type="entry name" value="DNA_primase_ssu_euk/arc"/>
</dbReference>
<evidence type="ECO:0000256" key="2">
    <source>
        <dbReference type="ARBA" id="ARBA00022478"/>
    </source>
</evidence>
<dbReference type="GO" id="GO:0003899">
    <property type="term" value="F:DNA-directed RNA polymerase activity"/>
    <property type="evidence" value="ECO:0007669"/>
    <property type="project" value="InterPro"/>
</dbReference>
<feature type="region of interest" description="Disordered" evidence="10">
    <location>
        <begin position="544"/>
        <end position="600"/>
    </location>
</feature>
<evidence type="ECO:0000256" key="5">
    <source>
        <dbReference type="ARBA" id="ARBA00022695"/>
    </source>
</evidence>
<proteinExistence type="inferred from homology"/>